<dbReference type="Pfam" id="PF13884">
    <property type="entry name" value="Peptidase_S74"/>
    <property type="match status" value="1"/>
</dbReference>
<protein>
    <recommendedName>
        <fullName evidence="2">Peptidase S74 domain-containing protein</fullName>
    </recommendedName>
</protein>
<dbReference type="RefSeq" id="WP_136843145.1">
    <property type="nucleotide sequence ID" value="NZ_SWBR01000004.1"/>
</dbReference>
<comment type="caution">
    <text evidence="3">The sequence shown here is derived from an EMBL/GenBank/DDBJ whole genome shotgun (WGS) entry which is preliminary data.</text>
</comment>
<feature type="coiled-coil region" evidence="1">
    <location>
        <begin position="456"/>
        <end position="483"/>
    </location>
</feature>
<dbReference type="InterPro" id="IPR030392">
    <property type="entry name" value="S74_ICA"/>
</dbReference>
<gene>
    <name evidence="3" type="ORF">FA048_16495</name>
</gene>
<accession>A0A4V5NZG6</accession>
<dbReference type="AlphaFoldDB" id="A0A4V5NZG6"/>
<feature type="domain" description="Peptidase S74" evidence="2">
    <location>
        <begin position="290"/>
        <end position="463"/>
    </location>
</feature>
<keyword evidence="4" id="KW-1185">Reference proteome</keyword>
<evidence type="ECO:0000256" key="1">
    <source>
        <dbReference type="SAM" id="Coils"/>
    </source>
</evidence>
<reference evidence="3 4" key="1">
    <citation type="submission" date="2019-04" db="EMBL/GenBank/DDBJ databases">
        <title>Pedobacter sp. RP-3-22 sp. nov., isolated from Arctic soil.</title>
        <authorList>
            <person name="Dahal R.H."/>
            <person name="Kim D.-U."/>
        </authorList>
    </citation>
    <scope>NUCLEOTIDE SEQUENCE [LARGE SCALE GENOMIC DNA]</scope>
    <source>
        <strain evidence="3 4">RP-3-22</strain>
    </source>
</reference>
<keyword evidence="1" id="KW-0175">Coiled coil</keyword>
<proteinExistence type="predicted"/>
<dbReference type="OrthoDB" id="9793307at2"/>
<evidence type="ECO:0000259" key="2">
    <source>
        <dbReference type="PROSITE" id="PS51688"/>
    </source>
</evidence>
<name>A0A4V5NZG6_9SPHI</name>
<dbReference type="EMBL" id="SWBR01000004">
    <property type="protein sequence ID" value="TKC06796.1"/>
    <property type="molecule type" value="Genomic_DNA"/>
</dbReference>
<dbReference type="PROSITE" id="PS51688">
    <property type="entry name" value="ICA"/>
    <property type="match status" value="1"/>
</dbReference>
<sequence>MKIISNNHKALLRGMKLHLIMLTILFLLGVNLVNAQTSTVDSALYIDQNGNTNLGANLKLRGDLFTFGNNKNLTWLKAGNNGFTIGNNNTKYVLNLNDLGINTDNQDLNLSISGKGNMYFSTNGNTAITINQAGNIAISKTAKINKLEIDGNLHMDGNAIYLRKNTGSLSDYIQWTGMDNSQQRNEKIRISGWLGTILGSTNNNTVALKTNDLGFVGIGDDDAEFPLHVSRKQGRSNYSYVEGNLKAVGLRQSVNVFSPVGGKYSSCSIFALGDIVTKEAIISSGSTAYSDIRLKKDINASSSQQDLEKLKQIEIVNYKMIDTIADHKSYKKVIAQQVQKVYPLATNVSFRTLPNVFQTAISTKKIQDSLYVITIEKTPLLNIGDELELKSQSAEEIVVKIMAVNKNNITVKSAVALNEQPSIFVYGTKAKDVLTVDYDAIGMLNVSATQELAKIIAQQQLLIVELNKQNAALKNEQATTKNTLDQILARLAPLEDSKNKATVAIHSSSLK</sequence>
<dbReference type="Proteomes" id="UP000309488">
    <property type="component" value="Unassembled WGS sequence"/>
</dbReference>
<evidence type="ECO:0000313" key="4">
    <source>
        <dbReference type="Proteomes" id="UP000309488"/>
    </source>
</evidence>
<organism evidence="3 4">
    <name type="scientific">Pedobacter polaris</name>
    <dbReference type="NCBI Taxonomy" id="2571273"/>
    <lineage>
        <taxon>Bacteria</taxon>
        <taxon>Pseudomonadati</taxon>
        <taxon>Bacteroidota</taxon>
        <taxon>Sphingobacteriia</taxon>
        <taxon>Sphingobacteriales</taxon>
        <taxon>Sphingobacteriaceae</taxon>
        <taxon>Pedobacter</taxon>
    </lineage>
</organism>
<evidence type="ECO:0000313" key="3">
    <source>
        <dbReference type="EMBL" id="TKC06796.1"/>
    </source>
</evidence>